<dbReference type="GO" id="GO:0003841">
    <property type="term" value="F:1-acylglycerol-3-phosphate O-acyltransferase activity"/>
    <property type="evidence" value="ECO:0007669"/>
    <property type="project" value="TreeGrafter"/>
</dbReference>
<evidence type="ECO:0000259" key="3">
    <source>
        <dbReference type="SMART" id="SM00563"/>
    </source>
</evidence>
<dbReference type="SUPFAM" id="SSF69593">
    <property type="entry name" value="Glycerol-3-phosphate (1)-acyltransferase"/>
    <property type="match status" value="1"/>
</dbReference>
<keyword evidence="1 4" id="KW-0808">Transferase</keyword>
<sequence>MRAIIGCNPTLPPPGETTGELKTVLYKTLQWTAAPTIKLIYRPWIDGKENIPETGPVILASNHLSVADHYFLGLTTKRHIATMAKIEYFTGAGLKGKLISSTVKALGQVAVDRSGGRKSAASLEPSLEVLEEGRVFAIFPEGTRSPDGRLYRGKPGVARLALTSGAPVVPIGLIGTEKVLPIGESRPRVAPVGVRVGKPLDFARYKGMENDRVVIRAVTDEVMDAIRRLTGQEYVDKYAKRAGSSKEGED</sequence>
<dbReference type="PANTHER" id="PTHR10434">
    <property type="entry name" value="1-ACYL-SN-GLYCEROL-3-PHOSPHATE ACYLTRANSFERASE"/>
    <property type="match status" value="1"/>
</dbReference>
<dbReference type="InterPro" id="IPR002123">
    <property type="entry name" value="Plipid/glycerol_acylTrfase"/>
</dbReference>
<dbReference type="Proteomes" id="UP000198949">
    <property type="component" value="Unassembled WGS sequence"/>
</dbReference>
<evidence type="ECO:0000256" key="2">
    <source>
        <dbReference type="ARBA" id="ARBA00023315"/>
    </source>
</evidence>
<evidence type="ECO:0000313" key="4">
    <source>
        <dbReference type="EMBL" id="SDD57189.1"/>
    </source>
</evidence>
<dbReference type="RefSeq" id="WP_245680933.1">
    <property type="nucleotide sequence ID" value="NZ_FNAD01000005.1"/>
</dbReference>
<dbReference type="EMBL" id="FNAD01000005">
    <property type="protein sequence ID" value="SDD57189.1"/>
    <property type="molecule type" value="Genomic_DNA"/>
</dbReference>
<keyword evidence="2 4" id="KW-0012">Acyltransferase</keyword>
<evidence type="ECO:0000256" key="1">
    <source>
        <dbReference type="ARBA" id="ARBA00022679"/>
    </source>
</evidence>
<dbReference type="SMART" id="SM00563">
    <property type="entry name" value="PlsC"/>
    <property type="match status" value="1"/>
</dbReference>
<reference evidence="5" key="1">
    <citation type="submission" date="2016-10" db="EMBL/GenBank/DDBJ databases">
        <authorList>
            <person name="Varghese N."/>
            <person name="Submissions S."/>
        </authorList>
    </citation>
    <scope>NUCLEOTIDE SEQUENCE [LARGE SCALE GENOMIC DNA]</scope>
    <source>
        <strain evidence="5">CGMCC 4.3516</strain>
    </source>
</reference>
<dbReference type="STRING" id="58114.SAMN05216270_105135"/>
<feature type="domain" description="Phospholipid/glycerol acyltransferase" evidence="3">
    <location>
        <begin position="57"/>
        <end position="176"/>
    </location>
</feature>
<dbReference type="GO" id="GO:0005886">
    <property type="term" value="C:plasma membrane"/>
    <property type="evidence" value="ECO:0007669"/>
    <property type="project" value="TreeGrafter"/>
</dbReference>
<evidence type="ECO:0000313" key="5">
    <source>
        <dbReference type="Proteomes" id="UP000198949"/>
    </source>
</evidence>
<dbReference type="AlphaFoldDB" id="A0A1G6VUD3"/>
<dbReference type="CDD" id="cd07989">
    <property type="entry name" value="LPLAT_AGPAT-like"/>
    <property type="match status" value="1"/>
</dbReference>
<dbReference type="GO" id="GO:0006654">
    <property type="term" value="P:phosphatidic acid biosynthetic process"/>
    <property type="evidence" value="ECO:0007669"/>
    <property type="project" value="TreeGrafter"/>
</dbReference>
<keyword evidence="5" id="KW-1185">Reference proteome</keyword>
<dbReference type="PANTHER" id="PTHR10434:SF11">
    <property type="entry name" value="1-ACYL-SN-GLYCEROL-3-PHOSPHATE ACYLTRANSFERASE"/>
    <property type="match status" value="1"/>
</dbReference>
<organism evidence="4 5">
    <name type="scientific">Glycomyces harbinensis</name>
    <dbReference type="NCBI Taxonomy" id="58114"/>
    <lineage>
        <taxon>Bacteria</taxon>
        <taxon>Bacillati</taxon>
        <taxon>Actinomycetota</taxon>
        <taxon>Actinomycetes</taxon>
        <taxon>Glycomycetales</taxon>
        <taxon>Glycomycetaceae</taxon>
        <taxon>Glycomyces</taxon>
    </lineage>
</organism>
<dbReference type="Pfam" id="PF01553">
    <property type="entry name" value="Acyltransferase"/>
    <property type="match status" value="1"/>
</dbReference>
<accession>A0A1G6VUD3</accession>
<name>A0A1G6VUD3_9ACTN</name>
<gene>
    <name evidence="4" type="ORF">SAMN05216270_105135</name>
</gene>
<protein>
    <submittedName>
        <fullName evidence="4">1-acyl-sn-glycerol-3-phosphate acyltransferase</fullName>
    </submittedName>
</protein>
<proteinExistence type="predicted"/>